<gene>
    <name evidence="1" type="ORF">PGX00_21810</name>
</gene>
<keyword evidence="2" id="KW-1185">Reference proteome</keyword>
<dbReference type="RefSeq" id="WP_272140534.1">
    <property type="nucleotide sequence ID" value="NZ_JAQLOI010000003.1"/>
</dbReference>
<reference evidence="1 2" key="1">
    <citation type="submission" date="2023-01" db="EMBL/GenBank/DDBJ databases">
        <title>Vibrio sp. KJ40-1 sp.nov, isolated from marine algae.</title>
        <authorList>
            <person name="Butt M."/>
            <person name="Kim J.M.J."/>
            <person name="Jeon C.O.C."/>
        </authorList>
    </citation>
    <scope>NUCLEOTIDE SEQUENCE [LARGE SCALE GENOMIC DNA]</scope>
    <source>
        <strain evidence="1 2">KJ40-1</strain>
    </source>
</reference>
<sequence>MGHDLGAAYLSQIIAKQMVEEAIYGKPTTPKRKSRVKALVKKLIK</sequence>
<organism evidence="1 2">
    <name type="scientific">Vibrio algarum</name>
    <dbReference type="NCBI Taxonomy" id="3020714"/>
    <lineage>
        <taxon>Bacteria</taxon>
        <taxon>Pseudomonadati</taxon>
        <taxon>Pseudomonadota</taxon>
        <taxon>Gammaproteobacteria</taxon>
        <taxon>Vibrionales</taxon>
        <taxon>Vibrionaceae</taxon>
        <taxon>Vibrio</taxon>
    </lineage>
</organism>
<comment type="caution">
    <text evidence="1">The sequence shown here is derived from an EMBL/GenBank/DDBJ whole genome shotgun (WGS) entry which is preliminary data.</text>
</comment>
<evidence type="ECO:0000313" key="1">
    <source>
        <dbReference type="EMBL" id="MDB1126160.1"/>
    </source>
</evidence>
<dbReference type="Proteomes" id="UP001210678">
    <property type="component" value="Unassembled WGS sequence"/>
</dbReference>
<name>A0ABT4YXG8_9VIBR</name>
<evidence type="ECO:0000313" key="2">
    <source>
        <dbReference type="Proteomes" id="UP001210678"/>
    </source>
</evidence>
<proteinExistence type="predicted"/>
<accession>A0ABT4YXG8</accession>
<dbReference type="EMBL" id="JAQLOI010000003">
    <property type="protein sequence ID" value="MDB1126160.1"/>
    <property type="molecule type" value="Genomic_DNA"/>
</dbReference>
<protein>
    <submittedName>
        <fullName evidence="1">Uncharacterized protein</fullName>
    </submittedName>
</protein>